<reference evidence="3" key="2">
    <citation type="submission" date="2021-09" db="EMBL/GenBank/DDBJ databases">
        <authorList>
            <person name="Jia N."/>
            <person name="Wang J."/>
            <person name="Shi W."/>
            <person name="Du L."/>
            <person name="Sun Y."/>
            <person name="Zhan W."/>
            <person name="Jiang J."/>
            <person name="Wang Q."/>
            <person name="Zhang B."/>
            <person name="Ji P."/>
            <person name="Sakyi L.B."/>
            <person name="Cui X."/>
            <person name="Yuan T."/>
            <person name="Jiang B."/>
            <person name="Yang W."/>
            <person name="Lam T.T.-Y."/>
            <person name="Chang Q."/>
            <person name="Ding S."/>
            <person name="Wang X."/>
            <person name="Zhu J."/>
            <person name="Ruan X."/>
            <person name="Zhao L."/>
            <person name="Wei J."/>
            <person name="Que T."/>
            <person name="Du C."/>
            <person name="Cheng J."/>
            <person name="Dai P."/>
            <person name="Han X."/>
            <person name="Huang E."/>
            <person name="Gao Y."/>
            <person name="Liu J."/>
            <person name="Shao H."/>
            <person name="Ye R."/>
            <person name="Li L."/>
            <person name="Wei W."/>
            <person name="Wang X."/>
            <person name="Wang C."/>
            <person name="Huo Q."/>
            <person name="Li W."/>
            <person name="Guo W."/>
            <person name="Chen H."/>
            <person name="Chen S."/>
            <person name="Zhou L."/>
            <person name="Zhou L."/>
            <person name="Ni X."/>
            <person name="Tian J."/>
            <person name="Zhou Y."/>
            <person name="Sheng Y."/>
            <person name="Liu T."/>
            <person name="Pan Y."/>
            <person name="Xia L."/>
            <person name="Li J."/>
            <person name="Zhao F."/>
            <person name="Cao W."/>
        </authorList>
    </citation>
    <scope>NUCLEOTIDE SEQUENCE</scope>
    <source>
        <strain evidence="3">Rmic-2018</strain>
        <tissue evidence="3">Larvae</tissue>
    </source>
</reference>
<protein>
    <recommendedName>
        <fullName evidence="2">Uso1/p115-like vesicle tethering protein C-terminal domain-containing protein</fullName>
    </recommendedName>
</protein>
<feature type="compositionally biased region" description="Acidic residues" evidence="1">
    <location>
        <begin position="154"/>
        <end position="171"/>
    </location>
</feature>
<sequence>MTVVCALYLAAGGGHGDSKSPSPELDQTKRELDDLRKQHERVLQELETLKAEKASQTKEAASALSSETIVAAAADVSLKTELDSAKERIAALESEVSSLREASELLKKEKEGSEEELQTLRKEQEDLLVMLTEQDTKIFKLKSKFKELGVEAPDLGESDEDLGSDLGETEDLVVVGEPNEEVRLQQ</sequence>
<proteinExistence type="predicted"/>
<feature type="region of interest" description="Disordered" evidence="1">
    <location>
        <begin position="150"/>
        <end position="172"/>
    </location>
</feature>
<evidence type="ECO:0000256" key="1">
    <source>
        <dbReference type="SAM" id="MobiDB-lite"/>
    </source>
</evidence>
<name>A0A9J6EJP9_RHIMP</name>
<dbReference type="EMBL" id="JABSTU010000004">
    <property type="protein sequence ID" value="KAH8034332.1"/>
    <property type="molecule type" value="Genomic_DNA"/>
</dbReference>
<dbReference type="AlphaFoldDB" id="A0A9J6EJP9"/>
<reference evidence="3" key="1">
    <citation type="journal article" date="2020" name="Cell">
        <title>Large-Scale Comparative Analyses of Tick Genomes Elucidate Their Genetic Diversity and Vector Capacities.</title>
        <authorList>
            <consortium name="Tick Genome and Microbiome Consortium (TIGMIC)"/>
            <person name="Jia N."/>
            <person name="Wang J."/>
            <person name="Shi W."/>
            <person name="Du L."/>
            <person name="Sun Y."/>
            <person name="Zhan W."/>
            <person name="Jiang J.F."/>
            <person name="Wang Q."/>
            <person name="Zhang B."/>
            <person name="Ji P."/>
            <person name="Bell-Sakyi L."/>
            <person name="Cui X.M."/>
            <person name="Yuan T.T."/>
            <person name="Jiang B.G."/>
            <person name="Yang W.F."/>
            <person name="Lam T.T."/>
            <person name="Chang Q.C."/>
            <person name="Ding S.J."/>
            <person name="Wang X.J."/>
            <person name="Zhu J.G."/>
            <person name="Ruan X.D."/>
            <person name="Zhao L."/>
            <person name="Wei J.T."/>
            <person name="Ye R.Z."/>
            <person name="Que T.C."/>
            <person name="Du C.H."/>
            <person name="Zhou Y.H."/>
            <person name="Cheng J.X."/>
            <person name="Dai P.F."/>
            <person name="Guo W.B."/>
            <person name="Han X.H."/>
            <person name="Huang E.J."/>
            <person name="Li L.F."/>
            <person name="Wei W."/>
            <person name="Gao Y.C."/>
            <person name="Liu J.Z."/>
            <person name="Shao H.Z."/>
            <person name="Wang X."/>
            <person name="Wang C.C."/>
            <person name="Yang T.C."/>
            <person name="Huo Q.B."/>
            <person name="Li W."/>
            <person name="Chen H.Y."/>
            <person name="Chen S.E."/>
            <person name="Zhou L.G."/>
            <person name="Ni X.B."/>
            <person name="Tian J.H."/>
            <person name="Sheng Y."/>
            <person name="Liu T."/>
            <person name="Pan Y.S."/>
            <person name="Xia L.Y."/>
            <person name="Li J."/>
            <person name="Zhao F."/>
            <person name="Cao W.C."/>
        </authorList>
    </citation>
    <scope>NUCLEOTIDE SEQUENCE</scope>
    <source>
        <strain evidence="3">Rmic-2018</strain>
    </source>
</reference>
<evidence type="ECO:0000313" key="4">
    <source>
        <dbReference type="Proteomes" id="UP000821866"/>
    </source>
</evidence>
<dbReference type="Pfam" id="PF04871">
    <property type="entry name" value="Uso1_p115_C"/>
    <property type="match status" value="1"/>
</dbReference>
<gene>
    <name evidence="3" type="ORF">HPB51_023336</name>
</gene>
<comment type="caution">
    <text evidence="3">The sequence shown here is derived from an EMBL/GenBank/DDBJ whole genome shotgun (WGS) entry which is preliminary data.</text>
</comment>
<keyword evidence="4" id="KW-1185">Reference proteome</keyword>
<dbReference type="VEuPathDB" id="VectorBase:LOC119161508"/>
<dbReference type="InterPro" id="IPR006955">
    <property type="entry name" value="Uso1_p115_C"/>
</dbReference>
<evidence type="ECO:0000313" key="3">
    <source>
        <dbReference type="EMBL" id="KAH8034332.1"/>
    </source>
</evidence>
<dbReference type="Proteomes" id="UP000821866">
    <property type="component" value="Chromosome 2"/>
</dbReference>
<dbReference type="GO" id="GO:0006886">
    <property type="term" value="P:intracellular protein transport"/>
    <property type="evidence" value="ECO:0007669"/>
    <property type="project" value="InterPro"/>
</dbReference>
<evidence type="ECO:0000259" key="2">
    <source>
        <dbReference type="Pfam" id="PF04871"/>
    </source>
</evidence>
<dbReference type="GO" id="GO:0016192">
    <property type="term" value="P:vesicle-mediated transport"/>
    <property type="evidence" value="ECO:0007669"/>
    <property type="project" value="InterPro"/>
</dbReference>
<feature type="region of interest" description="Disordered" evidence="1">
    <location>
        <begin position="11"/>
        <end position="30"/>
    </location>
</feature>
<accession>A0A9J6EJP9</accession>
<organism evidence="3 4">
    <name type="scientific">Rhipicephalus microplus</name>
    <name type="common">Cattle tick</name>
    <name type="synonym">Boophilus microplus</name>
    <dbReference type="NCBI Taxonomy" id="6941"/>
    <lineage>
        <taxon>Eukaryota</taxon>
        <taxon>Metazoa</taxon>
        <taxon>Ecdysozoa</taxon>
        <taxon>Arthropoda</taxon>
        <taxon>Chelicerata</taxon>
        <taxon>Arachnida</taxon>
        <taxon>Acari</taxon>
        <taxon>Parasitiformes</taxon>
        <taxon>Ixodida</taxon>
        <taxon>Ixodoidea</taxon>
        <taxon>Ixodidae</taxon>
        <taxon>Rhipicephalinae</taxon>
        <taxon>Rhipicephalus</taxon>
        <taxon>Boophilus</taxon>
    </lineage>
</organism>
<feature type="domain" description="Uso1/p115-like vesicle tethering protein C-terminal" evidence="2">
    <location>
        <begin position="37"/>
        <end position="161"/>
    </location>
</feature>